<dbReference type="AlphaFoldDB" id="X1EQD1"/>
<organism evidence="6">
    <name type="scientific">marine sediment metagenome</name>
    <dbReference type="NCBI Taxonomy" id="412755"/>
    <lineage>
        <taxon>unclassified sequences</taxon>
        <taxon>metagenomes</taxon>
        <taxon>ecological metagenomes</taxon>
    </lineage>
</organism>
<name>X1EQD1_9ZZZZ</name>
<dbReference type="InterPro" id="IPR011545">
    <property type="entry name" value="DEAD/DEAH_box_helicase_dom"/>
</dbReference>
<feature type="domain" description="Helicase ATP-binding" evidence="5">
    <location>
        <begin position="7"/>
        <end position="174"/>
    </location>
</feature>
<proteinExistence type="predicted"/>
<evidence type="ECO:0000256" key="1">
    <source>
        <dbReference type="ARBA" id="ARBA00022741"/>
    </source>
</evidence>
<reference evidence="6" key="1">
    <citation type="journal article" date="2014" name="Front. Microbiol.">
        <title>High frequency of phylogenetically diverse reductive dehalogenase-homologous genes in deep subseafloor sedimentary metagenomes.</title>
        <authorList>
            <person name="Kawai M."/>
            <person name="Futagami T."/>
            <person name="Toyoda A."/>
            <person name="Takaki Y."/>
            <person name="Nishi S."/>
            <person name="Hori S."/>
            <person name="Arai W."/>
            <person name="Tsubouchi T."/>
            <person name="Morono Y."/>
            <person name="Uchiyama I."/>
            <person name="Ito T."/>
            <person name="Fujiyama A."/>
            <person name="Inagaki F."/>
            <person name="Takami H."/>
        </authorList>
    </citation>
    <scope>NUCLEOTIDE SEQUENCE</scope>
    <source>
        <strain evidence="6">Expedition CK06-06</strain>
    </source>
</reference>
<dbReference type="SUPFAM" id="SSF52540">
    <property type="entry name" value="P-loop containing nucleoside triphosphate hydrolases"/>
    <property type="match status" value="1"/>
</dbReference>
<keyword evidence="1" id="KW-0547">Nucleotide-binding</keyword>
<dbReference type="InterPro" id="IPR014001">
    <property type="entry name" value="Helicase_ATP-bd"/>
</dbReference>
<protein>
    <recommendedName>
        <fullName evidence="5">Helicase ATP-binding domain-containing protein</fullName>
    </recommendedName>
</protein>
<dbReference type="PANTHER" id="PTHR47961">
    <property type="entry name" value="DNA POLYMERASE THETA, PUTATIVE (AFU_ORTHOLOGUE AFUA_1G05260)-RELATED"/>
    <property type="match status" value="1"/>
</dbReference>
<evidence type="ECO:0000256" key="2">
    <source>
        <dbReference type="ARBA" id="ARBA00022801"/>
    </source>
</evidence>
<evidence type="ECO:0000313" key="6">
    <source>
        <dbReference type="EMBL" id="GAH34802.1"/>
    </source>
</evidence>
<sequence length="193" mass="21349">CQVKSIKKGLLERKSLLVCTPTASGKTLIAELAAIRSILKGFGKAIYIVPLKALASEKFNDFKKRYGSLIKIALSIGEIDSADPYLAEYDLIITTSEKFDSLIRHHTPWLSRIGTVIVDEIHLMNDPGRGPTLEILITILKQILKDVQVIGLSATIGNPEELAEWLDAGLVVDNWRPVKLHKGICLGNEVEFF</sequence>
<dbReference type="EMBL" id="BARU01005331">
    <property type="protein sequence ID" value="GAH34802.1"/>
    <property type="molecule type" value="Genomic_DNA"/>
</dbReference>
<evidence type="ECO:0000259" key="5">
    <source>
        <dbReference type="PROSITE" id="PS51192"/>
    </source>
</evidence>
<dbReference type="GO" id="GO:0016787">
    <property type="term" value="F:hydrolase activity"/>
    <property type="evidence" value="ECO:0007669"/>
    <property type="project" value="UniProtKB-KW"/>
</dbReference>
<keyword evidence="4" id="KW-0067">ATP-binding</keyword>
<gene>
    <name evidence="6" type="ORF">S03H2_10359</name>
</gene>
<dbReference type="PANTHER" id="PTHR47961:SF10">
    <property type="entry name" value="ATP-DEPENDENT DNA HELICASE HEL308"/>
    <property type="match status" value="1"/>
</dbReference>
<dbReference type="SMART" id="SM00487">
    <property type="entry name" value="DEXDc"/>
    <property type="match status" value="1"/>
</dbReference>
<keyword evidence="2" id="KW-0378">Hydrolase</keyword>
<accession>X1EQD1</accession>
<dbReference type="PROSITE" id="PS51192">
    <property type="entry name" value="HELICASE_ATP_BIND_1"/>
    <property type="match status" value="1"/>
</dbReference>
<dbReference type="GO" id="GO:0004386">
    <property type="term" value="F:helicase activity"/>
    <property type="evidence" value="ECO:0007669"/>
    <property type="project" value="UniProtKB-KW"/>
</dbReference>
<dbReference type="Pfam" id="PF00270">
    <property type="entry name" value="DEAD"/>
    <property type="match status" value="1"/>
</dbReference>
<dbReference type="GO" id="GO:0005524">
    <property type="term" value="F:ATP binding"/>
    <property type="evidence" value="ECO:0007669"/>
    <property type="project" value="UniProtKB-KW"/>
</dbReference>
<dbReference type="GO" id="GO:0003676">
    <property type="term" value="F:nucleic acid binding"/>
    <property type="evidence" value="ECO:0007669"/>
    <property type="project" value="InterPro"/>
</dbReference>
<dbReference type="Gene3D" id="3.40.50.300">
    <property type="entry name" value="P-loop containing nucleotide triphosphate hydrolases"/>
    <property type="match status" value="1"/>
</dbReference>
<evidence type="ECO:0000256" key="3">
    <source>
        <dbReference type="ARBA" id="ARBA00022806"/>
    </source>
</evidence>
<evidence type="ECO:0000256" key="4">
    <source>
        <dbReference type="ARBA" id="ARBA00022840"/>
    </source>
</evidence>
<dbReference type="InterPro" id="IPR027417">
    <property type="entry name" value="P-loop_NTPase"/>
</dbReference>
<feature type="non-terminal residue" evidence="6">
    <location>
        <position position="1"/>
    </location>
</feature>
<dbReference type="InterPro" id="IPR050474">
    <property type="entry name" value="Hel308_SKI2-like"/>
</dbReference>
<keyword evidence="3" id="KW-0347">Helicase</keyword>
<comment type="caution">
    <text evidence="6">The sequence shown here is derived from an EMBL/GenBank/DDBJ whole genome shotgun (WGS) entry which is preliminary data.</text>
</comment>